<evidence type="ECO:0000256" key="4">
    <source>
        <dbReference type="ARBA" id="ARBA00022617"/>
    </source>
</evidence>
<dbReference type="PRINTS" id="PR00463">
    <property type="entry name" value="EP450I"/>
</dbReference>
<dbReference type="Pfam" id="PF00067">
    <property type="entry name" value="p450"/>
    <property type="match status" value="1"/>
</dbReference>
<comment type="subcellular location">
    <subcellularLocation>
        <location evidence="2">Membrane</location>
    </subcellularLocation>
</comment>
<accession>A0A9D4Y9A2</accession>
<evidence type="ECO:0000256" key="2">
    <source>
        <dbReference type="ARBA" id="ARBA00004370"/>
    </source>
</evidence>
<reference evidence="10 11" key="1">
    <citation type="journal article" date="2022" name="Nat. Genet.">
        <title>Improved pea reference genome and pan-genome highlight genomic features and evolutionary characteristics.</title>
        <authorList>
            <person name="Yang T."/>
            <person name="Liu R."/>
            <person name="Luo Y."/>
            <person name="Hu S."/>
            <person name="Wang D."/>
            <person name="Wang C."/>
            <person name="Pandey M.K."/>
            <person name="Ge S."/>
            <person name="Xu Q."/>
            <person name="Li N."/>
            <person name="Li G."/>
            <person name="Huang Y."/>
            <person name="Saxena R.K."/>
            <person name="Ji Y."/>
            <person name="Li M."/>
            <person name="Yan X."/>
            <person name="He Y."/>
            <person name="Liu Y."/>
            <person name="Wang X."/>
            <person name="Xiang C."/>
            <person name="Varshney R.K."/>
            <person name="Ding H."/>
            <person name="Gao S."/>
            <person name="Zong X."/>
        </authorList>
    </citation>
    <scope>NUCLEOTIDE SEQUENCE [LARGE SCALE GENOMIC DNA]</scope>
    <source>
        <strain evidence="10 11">cv. Zhongwan 6</strain>
    </source>
</reference>
<keyword evidence="8" id="KW-0503">Monooxygenase</keyword>
<dbReference type="PANTHER" id="PTHR47943">
    <property type="entry name" value="CYTOCHROME P450 93A3-LIKE"/>
    <property type="match status" value="1"/>
</dbReference>
<dbReference type="Gramene" id="Psat02G0185000-T1">
    <property type="protein sequence ID" value="KAI5435182.1"/>
    <property type="gene ID" value="KIW84_021850"/>
</dbReference>
<evidence type="ECO:0000256" key="3">
    <source>
        <dbReference type="ARBA" id="ARBA00010617"/>
    </source>
</evidence>
<evidence type="ECO:0000256" key="5">
    <source>
        <dbReference type="ARBA" id="ARBA00022723"/>
    </source>
</evidence>
<dbReference type="SUPFAM" id="SSF48264">
    <property type="entry name" value="Cytochrome P450"/>
    <property type="match status" value="1"/>
</dbReference>
<evidence type="ECO:0000313" key="11">
    <source>
        <dbReference type="Proteomes" id="UP001058974"/>
    </source>
</evidence>
<keyword evidence="5" id="KW-0479">Metal-binding</keyword>
<keyword evidence="11" id="KW-1185">Reference proteome</keyword>
<comment type="caution">
    <text evidence="10">The sequence shown here is derived from an EMBL/GenBank/DDBJ whole genome shotgun (WGS) entry which is preliminary data.</text>
</comment>
<evidence type="ECO:0000256" key="8">
    <source>
        <dbReference type="ARBA" id="ARBA00023033"/>
    </source>
</evidence>
<name>A0A9D4Y9A2_PEA</name>
<dbReference type="InterPro" id="IPR002401">
    <property type="entry name" value="Cyt_P450_E_grp-I"/>
</dbReference>
<dbReference type="GO" id="GO:0016705">
    <property type="term" value="F:oxidoreductase activity, acting on paired donors, with incorporation or reduction of molecular oxygen"/>
    <property type="evidence" value="ECO:0007669"/>
    <property type="project" value="InterPro"/>
</dbReference>
<dbReference type="GO" id="GO:0005506">
    <property type="term" value="F:iron ion binding"/>
    <property type="evidence" value="ECO:0007669"/>
    <property type="project" value="InterPro"/>
</dbReference>
<protein>
    <submittedName>
        <fullName evidence="10">Uncharacterized protein</fullName>
    </submittedName>
</protein>
<evidence type="ECO:0000313" key="10">
    <source>
        <dbReference type="EMBL" id="KAI5435182.1"/>
    </source>
</evidence>
<comment type="similarity">
    <text evidence="3">Belongs to the cytochrome P450 family.</text>
</comment>
<dbReference type="EMBL" id="JAMSHJ010000002">
    <property type="protein sequence ID" value="KAI5435182.1"/>
    <property type="molecule type" value="Genomic_DNA"/>
</dbReference>
<evidence type="ECO:0000256" key="6">
    <source>
        <dbReference type="ARBA" id="ARBA00023002"/>
    </source>
</evidence>
<dbReference type="Gene3D" id="1.10.630.10">
    <property type="entry name" value="Cytochrome P450"/>
    <property type="match status" value="1"/>
</dbReference>
<organism evidence="10 11">
    <name type="scientific">Pisum sativum</name>
    <name type="common">Garden pea</name>
    <name type="synonym">Lathyrus oleraceus</name>
    <dbReference type="NCBI Taxonomy" id="3888"/>
    <lineage>
        <taxon>Eukaryota</taxon>
        <taxon>Viridiplantae</taxon>
        <taxon>Streptophyta</taxon>
        <taxon>Embryophyta</taxon>
        <taxon>Tracheophyta</taxon>
        <taxon>Spermatophyta</taxon>
        <taxon>Magnoliopsida</taxon>
        <taxon>eudicotyledons</taxon>
        <taxon>Gunneridae</taxon>
        <taxon>Pentapetalae</taxon>
        <taxon>rosids</taxon>
        <taxon>fabids</taxon>
        <taxon>Fabales</taxon>
        <taxon>Fabaceae</taxon>
        <taxon>Papilionoideae</taxon>
        <taxon>50 kb inversion clade</taxon>
        <taxon>NPAAA clade</taxon>
        <taxon>Hologalegina</taxon>
        <taxon>IRL clade</taxon>
        <taxon>Fabeae</taxon>
        <taxon>Lathyrus</taxon>
    </lineage>
</organism>
<gene>
    <name evidence="10" type="ORF">KIW84_021850</name>
</gene>
<comment type="cofactor">
    <cofactor evidence="1">
        <name>heme</name>
        <dbReference type="ChEBI" id="CHEBI:30413"/>
    </cofactor>
</comment>
<dbReference type="PRINTS" id="PR00385">
    <property type="entry name" value="P450"/>
</dbReference>
<sequence>RKLCTLKLLSASKVEMFAPIRKQELSVLVKSLEKAALVGEVVNVSEAVETLVENIIYKMLFGRSKYEQFDLKSLVKETMTLFGASNLADYIPWLGPFDLQGLTQACKRTSKALDEVLEMIIKEHEQITNADKTRSEDFIDTLLSIMHQTIDLKNEQNPVIDRSTMKAILLDMITAGIDTSASVIEWALSELLRNPRIMKKLQDEIQNEIGHMRMVEEKDLKNLSYLDMVVDETLRLYPVGPLLIPREC</sequence>
<dbReference type="GO" id="GO:0020037">
    <property type="term" value="F:heme binding"/>
    <property type="evidence" value="ECO:0007669"/>
    <property type="project" value="InterPro"/>
</dbReference>
<feature type="non-terminal residue" evidence="10">
    <location>
        <position position="1"/>
    </location>
</feature>
<dbReference type="GO" id="GO:0016020">
    <property type="term" value="C:membrane"/>
    <property type="evidence" value="ECO:0007669"/>
    <property type="project" value="UniProtKB-SubCell"/>
</dbReference>
<dbReference type="Proteomes" id="UP001058974">
    <property type="component" value="Chromosome 2"/>
</dbReference>
<keyword evidence="4" id="KW-0349">Heme</keyword>
<dbReference type="PANTHER" id="PTHR47943:SF9">
    <property type="entry name" value="CYTOCHROME P450"/>
    <property type="match status" value="1"/>
</dbReference>
<keyword evidence="9" id="KW-0472">Membrane</keyword>
<dbReference type="InterPro" id="IPR036396">
    <property type="entry name" value="Cyt_P450_sf"/>
</dbReference>
<evidence type="ECO:0000256" key="1">
    <source>
        <dbReference type="ARBA" id="ARBA00001971"/>
    </source>
</evidence>
<proteinExistence type="inferred from homology"/>
<dbReference type="InterPro" id="IPR001128">
    <property type="entry name" value="Cyt_P450"/>
</dbReference>
<keyword evidence="6" id="KW-0560">Oxidoreductase</keyword>
<dbReference type="GO" id="GO:0004497">
    <property type="term" value="F:monooxygenase activity"/>
    <property type="evidence" value="ECO:0007669"/>
    <property type="project" value="UniProtKB-KW"/>
</dbReference>
<evidence type="ECO:0000256" key="9">
    <source>
        <dbReference type="ARBA" id="ARBA00023136"/>
    </source>
</evidence>
<evidence type="ECO:0000256" key="7">
    <source>
        <dbReference type="ARBA" id="ARBA00023004"/>
    </source>
</evidence>
<dbReference type="AlphaFoldDB" id="A0A9D4Y9A2"/>
<keyword evidence="7" id="KW-0408">Iron</keyword>